<dbReference type="InterPro" id="IPR002347">
    <property type="entry name" value="SDR_fam"/>
</dbReference>
<gene>
    <name evidence="4" type="ORF">F511_26099</name>
</gene>
<protein>
    <submittedName>
        <fullName evidence="4">Glucose and ribitol dehydrogenase1</fullName>
    </submittedName>
</protein>
<dbReference type="AlphaFoldDB" id="A0A2Z7BP69"/>
<dbReference type="FunFam" id="3.40.50.720:FF:000084">
    <property type="entry name" value="Short-chain dehydrogenase reductase"/>
    <property type="match status" value="1"/>
</dbReference>
<accession>A0A2Z7BP69</accession>
<dbReference type="PROSITE" id="PS00061">
    <property type="entry name" value="ADH_SHORT"/>
    <property type="match status" value="1"/>
</dbReference>
<organism evidence="4 5">
    <name type="scientific">Dorcoceras hygrometricum</name>
    <dbReference type="NCBI Taxonomy" id="472368"/>
    <lineage>
        <taxon>Eukaryota</taxon>
        <taxon>Viridiplantae</taxon>
        <taxon>Streptophyta</taxon>
        <taxon>Embryophyta</taxon>
        <taxon>Tracheophyta</taxon>
        <taxon>Spermatophyta</taxon>
        <taxon>Magnoliopsida</taxon>
        <taxon>eudicotyledons</taxon>
        <taxon>Gunneridae</taxon>
        <taxon>Pentapetalae</taxon>
        <taxon>asterids</taxon>
        <taxon>lamiids</taxon>
        <taxon>Lamiales</taxon>
        <taxon>Gesneriaceae</taxon>
        <taxon>Didymocarpoideae</taxon>
        <taxon>Trichosporeae</taxon>
        <taxon>Loxocarpinae</taxon>
        <taxon>Dorcoceras</taxon>
    </lineage>
</organism>
<evidence type="ECO:0000313" key="4">
    <source>
        <dbReference type="EMBL" id="KZV33908.1"/>
    </source>
</evidence>
<dbReference type="PRINTS" id="PR00080">
    <property type="entry name" value="SDRFAMILY"/>
</dbReference>
<dbReference type="Gene3D" id="3.40.50.720">
    <property type="entry name" value="NAD(P)-binding Rossmann-like Domain"/>
    <property type="match status" value="1"/>
</dbReference>
<dbReference type="GO" id="GO:0016616">
    <property type="term" value="F:oxidoreductase activity, acting on the CH-OH group of donors, NAD or NADP as acceptor"/>
    <property type="evidence" value="ECO:0007669"/>
    <property type="project" value="UniProtKB-ARBA"/>
</dbReference>
<name>A0A2Z7BP69_9LAMI</name>
<dbReference type="PRINTS" id="PR00081">
    <property type="entry name" value="GDHRDH"/>
</dbReference>
<evidence type="ECO:0000256" key="1">
    <source>
        <dbReference type="ARBA" id="ARBA00006484"/>
    </source>
</evidence>
<keyword evidence="2" id="KW-0560">Oxidoreductase</keyword>
<evidence type="ECO:0000256" key="2">
    <source>
        <dbReference type="ARBA" id="ARBA00023002"/>
    </source>
</evidence>
<dbReference type="SUPFAM" id="SSF51735">
    <property type="entry name" value="NAD(P)-binding Rossmann-fold domains"/>
    <property type="match status" value="1"/>
</dbReference>
<dbReference type="OrthoDB" id="47007at2759"/>
<comment type="similarity">
    <text evidence="1">Belongs to the short-chain dehydrogenases/reductases (SDR) family.</text>
</comment>
<evidence type="ECO:0000256" key="3">
    <source>
        <dbReference type="SAM" id="MobiDB-lite"/>
    </source>
</evidence>
<reference evidence="4 5" key="1">
    <citation type="journal article" date="2015" name="Proc. Natl. Acad. Sci. U.S.A.">
        <title>The resurrection genome of Boea hygrometrica: A blueprint for survival of dehydration.</title>
        <authorList>
            <person name="Xiao L."/>
            <person name="Yang G."/>
            <person name="Zhang L."/>
            <person name="Yang X."/>
            <person name="Zhao S."/>
            <person name="Ji Z."/>
            <person name="Zhou Q."/>
            <person name="Hu M."/>
            <person name="Wang Y."/>
            <person name="Chen M."/>
            <person name="Xu Y."/>
            <person name="Jin H."/>
            <person name="Xiao X."/>
            <person name="Hu G."/>
            <person name="Bao F."/>
            <person name="Hu Y."/>
            <person name="Wan P."/>
            <person name="Li L."/>
            <person name="Deng X."/>
            <person name="Kuang T."/>
            <person name="Xiang C."/>
            <person name="Zhu J.K."/>
            <person name="Oliver M.J."/>
            <person name="He Y."/>
        </authorList>
    </citation>
    <scope>NUCLEOTIDE SEQUENCE [LARGE SCALE GENOMIC DNA]</scope>
    <source>
        <strain evidence="5">cv. XS01</strain>
    </source>
</reference>
<feature type="region of interest" description="Disordered" evidence="3">
    <location>
        <begin position="1"/>
        <end position="25"/>
    </location>
</feature>
<dbReference type="InterPro" id="IPR036291">
    <property type="entry name" value="NAD(P)-bd_dom_sf"/>
</dbReference>
<dbReference type="Pfam" id="PF13561">
    <property type="entry name" value="adh_short_C2"/>
    <property type="match status" value="1"/>
</dbReference>
<keyword evidence="5" id="KW-1185">Reference proteome</keyword>
<evidence type="ECO:0000313" key="5">
    <source>
        <dbReference type="Proteomes" id="UP000250235"/>
    </source>
</evidence>
<feature type="compositionally biased region" description="Polar residues" evidence="3">
    <location>
        <begin position="1"/>
        <end position="19"/>
    </location>
</feature>
<dbReference type="InterPro" id="IPR020904">
    <property type="entry name" value="Sc_DH/Rdtase_CS"/>
</dbReference>
<proteinExistence type="inferred from homology"/>
<dbReference type="EMBL" id="KV005646">
    <property type="protein sequence ID" value="KZV33908.1"/>
    <property type="molecule type" value="Genomic_DNA"/>
</dbReference>
<dbReference type="PANTHER" id="PTHR48107">
    <property type="entry name" value="NADPH-DEPENDENT ALDEHYDE REDUCTASE-LIKE PROTEIN, CHLOROPLASTIC-RELATED"/>
    <property type="match status" value="1"/>
</dbReference>
<dbReference type="Proteomes" id="UP000250235">
    <property type="component" value="Unassembled WGS sequence"/>
</dbReference>
<sequence length="303" mass="32917">MASSTGIGQPPQKQDSQPGKQYLMDPIPKSIADDYKSSNKLVGKIALVTGGDSGIGRAVSHLFAVEGATIAFTYVKGEEEKDAEDTLNILKEAKHPEAKDPIAIPTDLGYDENCKKVVEEVVSKYGQIDILVNNAAEQHKASSVEEIDEDRIIRVFRTDIFSYFFVTRYVQNFGFWHSLKHMKKGSSIINTLSLTAYIGNPKLLDYTAAKGATIAFTRGLANQLLEKGIRVNGVSPGPVWTPVNAAALSEEENAELGKSEVPMKRAGQPYELAPSYLFLASNLDSSYYTGQVLHPNGGTSVNG</sequence>
<dbReference type="PANTHER" id="PTHR48107:SF16">
    <property type="entry name" value="NADPH-DEPENDENT ALDEHYDE REDUCTASE 1, CHLOROPLASTIC"/>
    <property type="match status" value="1"/>
</dbReference>